<evidence type="ECO:0000313" key="2">
    <source>
        <dbReference type="EMBL" id="VDD11764.1"/>
    </source>
</evidence>
<dbReference type="EMBL" id="LR031576">
    <property type="protein sequence ID" value="VDD11764.1"/>
    <property type="molecule type" value="Genomic_DNA"/>
</dbReference>
<feature type="region of interest" description="Disordered" evidence="1">
    <location>
        <begin position="13"/>
        <end position="39"/>
    </location>
</feature>
<feature type="compositionally biased region" description="Polar residues" evidence="1">
    <location>
        <begin position="18"/>
        <end position="39"/>
    </location>
</feature>
<proteinExistence type="predicted"/>
<gene>
    <name evidence="2" type="ORF">BRAA04T16627Z</name>
</gene>
<evidence type="ECO:0000256" key="1">
    <source>
        <dbReference type="SAM" id="MobiDB-lite"/>
    </source>
</evidence>
<dbReference type="AlphaFoldDB" id="A0A3P6CFK0"/>
<feature type="compositionally biased region" description="Polar residues" evidence="1">
    <location>
        <begin position="85"/>
        <end position="97"/>
    </location>
</feature>
<organism evidence="2">
    <name type="scientific">Brassica campestris</name>
    <name type="common">Field mustard</name>
    <dbReference type="NCBI Taxonomy" id="3711"/>
    <lineage>
        <taxon>Eukaryota</taxon>
        <taxon>Viridiplantae</taxon>
        <taxon>Streptophyta</taxon>
        <taxon>Embryophyta</taxon>
        <taxon>Tracheophyta</taxon>
        <taxon>Spermatophyta</taxon>
        <taxon>Magnoliopsida</taxon>
        <taxon>eudicotyledons</taxon>
        <taxon>Gunneridae</taxon>
        <taxon>Pentapetalae</taxon>
        <taxon>rosids</taxon>
        <taxon>malvids</taxon>
        <taxon>Brassicales</taxon>
        <taxon>Brassicaceae</taxon>
        <taxon>Brassiceae</taxon>
        <taxon>Brassica</taxon>
    </lineage>
</organism>
<feature type="region of interest" description="Disordered" evidence="1">
    <location>
        <begin position="85"/>
        <end position="107"/>
    </location>
</feature>
<name>A0A3P6CFK0_BRACM</name>
<accession>A0A3P6CFK0</accession>
<reference evidence="2" key="1">
    <citation type="submission" date="2018-11" db="EMBL/GenBank/DDBJ databases">
        <authorList>
            <consortium name="Genoscope - CEA"/>
            <person name="William W."/>
        </authorList>
    </citation>
    <scope>NUCLEOTIDE SEQUENCE</scope>
</reference>
<protein>
    <submittedName>
        <fullName evidence="2">Uncharacterized protein</fullName>
    </submittedName>
</protein>
<sequence>MLVFYLSLGVDSIKKSPGQGNPQASPRKVQNSSNDCISPNGFQALQDIREEGEIEHDEKTEEVEVPDSASLIVESLPVVVVTNETSVTAQRHGGSQRNKGRGAKRGIVNSRDLVQAVTQQQKANSQGLTQDLVVDSDENLQKASYRSRKVMLALLWRGRVLEMRSQKSDGDASERLLTNGASHPILCFRTVSRLLL</sequence>